<comment type="caution">
    <text evidence="2">The sequence shown here is derived from an EMBL/GenBank/DDBJ whole genome shotgun (WGS) entry which is preliminary data.</text>
</comment>
<proteinExistence type="predicted"/>
<keyword evidence="3" id="KW-1185">Reference proteome</keyword>
<dbReference type="AlphaFoldDB" id="A0A8K0WWW0"/>
<evidence type="ECO:0000313" key="3">
    <source>
        <dbReference type="Proteomes" id="UP000813444"/>
    </source>
</evidence>
<gene>
    <name evidence="2" type="ORF">B0I35DRAFT_36131</name>
</gene>
<dbReference type="EMBL" id="JAGPNK010000001">
    <property type="protein sequence ID" value="KAH7329097.1"/>
    <property type="molecule type" value="Genomic_DNA"/>
</dbReference>
<accession>A0A8K0WWW0</accession>
<feature type="region of interest" description="Disordered" evidence="1">
    <location>
        <begin position="56"/>
        <end position="78"/>
    </location>
</feature>
<organism evidence="2 3">
    <name type="scientific">Stachybotrys elegans</name>
    <dbReference type="NCBI Taxonomy" id="80388"/>
    <lineage>
        <taxon>Eukaryota</taxon>
        <taxon>Fungi</taxon>
        <taxon>Dikarya</taxon>
        <taxon>Ascomycota</taxon>
        <taxon>Pezizomycotina</taxon>
        <taxon>Sordariomycetes</taxon>
        <taxon>Hypocreomycetidae</taxon>
        <taxon>Hypocreales</taxon>
        <taxon>Stachybotryaceae</taxon>
        <taxon>Stachybotrys</taxon>
    </lineage>
</organism>
<reference evidence="2" key="1">
    <citation type="journal article" date="2021" name="Nat. Commun.">
        <title>Genetic determinants of endophytism in the Arabidopsis root mycobiome.</title>
        <authorList>
            <person name="Mesny F."/>
            <person name="Miyauchi S."/>
            <person name="Thiergart T."/>
            <person name="Pickel B."/>
            <person name="Atanasova L."/>
            <person name="Karlsson M."/>
            <person name="Huettel B."/>
            <person name="Barry K.W."/>
            <person name="Haridas S."/>
            <person name="Chen C."/>
            <person name="Bauer D."/>
            <person name="Andreopoulos W."/>
            <person name="Pangilinan J."/>
            <person name="LaButti K."/>
            <person name="Riley R."/>
            <person name="Lipzen A."/>
            <person name="Clum A."/>
            <person name="Drula E."/>
            <person name="Henrissat B."/>
            <person name="Kohler A."/>
            <person name="Grigoriev I.V."/>
            <person name="Martin F.M."/>
            <person name="Hacquard S."/>
        </authorList>
    </citation>
    <scope>NUCLEOTIDE SEQUENCE</scope>
    <source>
        <strain evidence="2">MPI-CAGE-CH-0235</strain>
    </source>
</reference>
<evidence type="ECO:0000256" key="1">
    <source>
        <dbReference type="SAM" id="MobiDB-lite"/>
    </source>
</evidence>
<sequence>MAEPPLLQLVMCYWPRYACALPLHVSSPCPRLLPHRLAAPRFVVLASRGALLAPSSPLRKDEKRRKVKREREQELASSRPILSHRASKAIVRVQVSNSSPRDFMY</sequence>
<name>A0A8K0WWW0_9HYPO</name>
<dbReference type="Proteomes" id="UP000813444">
    <property type="component" value="Unassembled WGS sequence"/>
</dbReference>
<protein>
    <submittedName>
        <fullName evidence="2">Uncharacterized protein</fullName>
    </submittedName>
</protein>
<evidence type="ECO:0000313" key="2">
    <source>
        <dbReference type="EMBL" id="KAH7329097.1"/>
    </source>
</evidence>